<sequence>MGDGAVNVRAEVHSILASGARETFLLALGHRLGTSARLVFVEDGEEGGDRLRAARACNEMMIVVWSQLWATREPETASGYPDAEFLPVLLEKADAGDARPYLRDALESTLFHLRASAAPARPDEEDPEA</sequence>
<protein>
    <submittedName>
        <fullName evidence="1">Uncharacterized protein</fullName>
    </submittedName>
</protein>
<dbReference type="EMBL" id="JAGIOH010000001">
    <property type="protein sequence ID" value="MBP2405820.1"/>
    <property type="molecule type" value="Genomic_DNA"/>
</dbReference>
<comment type="caution">
    <text evidence="1">The sequence shown here is derived from an EMBL/GenBank/DDBJ whole genome shotgun (WGS) entry which is preliminary data.</text>
</comment>
<evidence type="ECO:0000313" key="1">
    <source>
        <dbReference type="EMBL" id="MBP2405820.1"/>
    </source>
</evidence>
<proteinExistence type="predicted"/>
<gene>
    <name evidence="1" type="ORF">JO379_005289</name>
</gene>
<dbReference type="GeneID" id="91572149"/>
<accession>A0ABS4YAL1</accession>
<name>A0ABS4YAL1_9ACTN</name>
<dbReference type="RefSeq" id="WP_130881615.1">
    <property type="nucleotide sequence ID" value="NZ_JAGIOH010000001.1"/>
</dbReference>
<evidence type="ECO:0000313" key="2">
    <source>
        <dbReference type="Proteomes" id="UP001519291"/>
    </source>
</evidence>
<dbReference type="Proteomes" id="UP001519291">
    <property type="component" value="Unassembled WGS sequence"/>
</dbReference>
<organism evidence="1 2">
    <name type="scientific">Streptomyces syringium</name>
    <dbReference type="NCBI Taxonomy" id="76729"/>
    <lineage>
        <taxon>Bacteria</taxon>
        <taxon>Bacillati</taxon>
        <taxon>Actinomycetota</taxon>
        <taxon>Actinomycetes</taxon>
        <taxon>Kitasatosporales</taxon>
        <taxon>Streptomycetaceae</taxon>
        <taxon>Streptomyces</taxon>
    </lineage>
</organism>
<keyword evidence="2" id="KW-1185">Reference proteome</keyword>
<reference evidence="1 2" key="1">
    <citation type="submission" date="2021-03" db="EMBL/GenBank/DDBJ databases">
        <title>Sequencing the genomes of 1000 actinobacteria strains.</title>
        <authorList>
            <person name="Klenk H.-P."/>
        </authorList>
    </citation>
    <scope>NUCLEOTIDE SEQUENCE [LARGE SCALE GENOMIC DNA]</scope>
    <source>
        <strain evidence="1 2">DSM 41480</strain>
    </source>
</reference>